<feature type="transmembrane region" description="Helical" evidence="1">
    <location>
        <begin position="170"/>
        <end position="194"/>
    </location>
</feature>
<dbReference type="Proteomes" id="UP000228568">
    <property type="component" value="Unassembled WGS sequence"/>
</dbReference>
<dbReference type="AlphaFoldDB" id="A0A2M7V6V8"/>
<reference evidence="4" key="1">
    <citation type="submission" date="2017-09" db="EMBL/GenBank/DDBJ databases">
        <title>Depth-based differentiation of microbial function through sediment-hosted aquifers and enrichment of novel symbionts in the deep terrestrial subsurface.</title>
        <authorList>
            <person name="Probst A.J."/>
            <person name="Ladd B."/>
            <person name="Jarett J.K."/>
            <person name="Geller-Mcgrath D.E."/>
            <person name="Sieber C.M.K."/>
            <person name="Emerson J.B."/>
            <person name="Anantharaman K."/>
            <person name="Thomas B.C."/>
            <person name="Malmstrom R."/>
            <person name="Stieglmeier M."/>
            <person name="Klingl A."/>
            <person name="Woyke T."/>
            <person name="Ryan C.M."/>
            <person name="Banfield J.F."/>
        </authorList>
    </citation>
    <scope>NUCLEOTIDE SEQUENCE [LARGE SCALE GENOMIC DNA]</scope>
</reference>
<proteinExistence type="predicted"/>
<feature type="transmembrane region" description="Helical" evidence="1">
    <location>
        <begin position="117"/>
        <end position="135"/>
    </location>
</feature>
<gene>
    <name evidence="3" type="ORF">COX81_03625</name>
</gene>
<dbReference type="Pfam" id="PF00892">
    <property type="entry name" value="EamA"/>
    <property type="match status" value="1"/>
</dbReference>
<protein>
    <recommendedName>
        <fullName evidence="2">EamA domain-containing protein</fullName>
    </recommendedName>
</protein>
<sequence length="298" mass="33853">MNWIFYAIVAHFFWALTNIGDKYIVGHRVKNPYVYLVWMTMSGIISVVFIPYIDFFIPDTQTLVYLCIAGVAYFFGGLPYIRAMQLEEPTRINVWWNLIPLFSFGLGWIIFGDMLSSQQLLAFVVLVFAAFVASVHIRKKIFSFSRAFGLMVIATFSYALYAVMLDRAMFYISFLHAFVWVHLIMFVCAGTLFISKQFRTDFFEQSYGLKGNLGGVVAGITLLDHAGIFFHQIALSLAIPSLVFAFEGSQVIFVFIIATLLSFFLPHIVKEEIDKKNILLKILAILLMGVGVVLLSFN</sequence>
<dbReference type="GO" id="GO:0016020">
    <property type="term" value="C:membrane"/>
    <property type="evidence" value="ECO:0007669"/>
    <property type="project" value="InterPro"/>
</dbReference>
<organism evidence="3 4">
    <name type="scientific">Candidatus Magasanikbacteria bacterium CG_4_10_14_0_2_um_filter_37_12</name>
    <dbReference type="NCBI Taxonomy" id="1974637"/>
    <lineage>
        <taxon>Bacteria</taxon>
        <taxon>Candidatus Magasanikiibacteriota</taxon>
    </lineage>
</organism>
<dbReference type="InterPro" id="IPR000620">
    <property type="entry name" value="EamA_dom"/>
</dbReference>
<comment type="caution">
    <text evidence="3">The sequence shown here is derived from an EMBL/GenBank/DDBJ whole genome shotgun (WGS) entry which is preliminary data.</text>
</comment>
<dbReference type="EMBL" id="PFPK01000044">
    <property type="protein sequence ID" value="PIZ94426.1"/>
    <property type="molecule type" value="Genomic_DNA"/>
</dbReference>
<evidence type="ECO:0000259" key="2">
    <source>
        <dbReference type="Pfam" id="PF00892"/>
    </source>
</evidence>
<name>A0A2M7V6V8_9BACT</name>
<feature type="transmembrane region" description="Helical" evidence="1">
    <location>
        <begin position="147"/>
        <end position="164"/>
    </location>
</feature>
<feature type="transmembrane region" description="Helical" evidence="1">
    <location>
        <begin position="36"/>
        <end position="57"/>
    </location>
</feature>
<keyword evidence="1" id="KW-1133">Transmembrane helix</keyword>
<accession>A0A2M7V6V8</accession>
<evidence type="ECO:0000313" key="4">
    <source>
        <dbReference type="Proteomes" id="UP000228568"/>
    </source>
</evidence>
<feature type="transmembrane region" description="Helical" evidence="1">
    <location>
        <begin position="63"/>
        <end position="81"/>
    </location>
</feature>
<evidence type="ECO:0000256" key="1">
    <source>
        <dbReference type="SAM" id="Phobius"/>
    </source>
</evidence>
<feature type="transmembrane region" description="Helical" evidence="1">
    <location>
        <begin position="215"/>
        <end position="239"/>
    </location>
</feature>
<keyword evidence="1" id="KW-0812">Transmembrane</keyword>
<feature type="transmembrane region" description="Helical" evidence="1">
    <location>
        <begin position="278"/>
        <end position="297"/>
    </location>
</feature>
<feature type="transmembrane region" description="Helical" evidence="1">
    <location>
        <begin position="93"/>
        <end position="111"/>
    </location>
</feature>
<feature type="transmembrane region" description="Helical" evidence="1">
    <location>
        <begin position="251"/>
        <end position="269"/>
    </location>
</feature>
<feature type="domain" description="EamA" evidence="2">
    <location>
        <begin position="2"/>
        <end position="134"/>
    </location>
</feature>
<dbReference type="SUPFAM" id="SSF103481">
    <property type="entry name" value="Multidrug resistance efflux transporter EmrE"/>
    <property type="match status" value="1"/>
</dbReference>
<evidence type="ECO:0000313" key="3">
    <source>
        <dbReference type="EMBL" id="PIZ94426.1"/>
    </source>
</evidence>
<keyword evidence="1" id="KW-0472">Membrane</keyword>
<feature type="transmembrane region" description="Helical" evidence="1">
    <location>
        <begin position="6"/>
        <end position="24"/>
    </location>
</feature>
<dbReference type="InterPro" id="IPR037185">
    <property type="entry name" value="EmrE-like"/>
</dbReference>